<evidence type="ECO:0000313" key="5">
    <source>
        <dbReference type="EMBL" id="KAJ9174773.1"/>
    </source>
</evidence>
<dbReference type="InterPro" id="IPR046960">
    <property type="entry name" value="PPR_At4g14850-like_plant"/>
</dbReference>
<accession>A0ABQ9M7A2</accession>
<dbReference type="InterPro" id="IPR011990">
    <property type="entry name" value="TPR-like_helical_dom_sf"/>
</dbReference>
<evidence type="ECO:0000313" key="6">
    <source>
        <dbReference type="Proteomes" id="UP001174677"/>
    </source>
</evidence>
<evidence type="ECO:0000256" key="3">
    <source>
        <dbReference type="PROSITE-ProRule" id="PRU00708"/>
    </source>
</evidence>
<dbReference type="InterPro" id="IPR032867">
    <property type="entry name" value="DYW_dom"/>
</dbReference>
<reference evidence="5 6" key="1">
    <citation type="journal article" date="2023" name="Plant Biotechnol. J.">
        <title>Chromosome-level wild Hevea brasiliensis genome provides new tools for genomic-assisted breeding and valuable loci to elevate rubber yield.</title>
        <authorList>
            <person name="Cheng H."/>
            <person name="Song X."/>
            <person name="Hu Y."/>
            <person name="Wu T."/>
            <person name="Yang Q."/>
            <person name="An Z."/>
            <person name="Feng S."/>
            <person name="Deng Z."/>
            <person name="Wu W."/>
            <person name="Zeng X."/>
            <person name="Tu M."/>
            <person name="Wang X."/>
            <person name="Huang H."/>
        </authorList>
    </citation>
    <scope>NUCLEOTIDE SEQUENCE [LARGE SCALE GENOMIC DNA]</scope>
    <source>
        <strain evidence="5">MT/VB/25A 57/8</strain>
    </source>
</reference>
<dbReference type="PANTHER" id="PTHR47926:SF367">
    <property type="entry name" value="DYW DOMAIN-CONTAINING PROTEIN"/>
    <property type="match status" value="1"/>
</dbReference>
<dbReference type="PROSITE" id="PS51375">
    <property type="entry name" value="PPR"/>
    <property type="match status" value="3"/>
</dbReference>
<comment type="caution">
    <text evidence="5">The sequence shown here is derived from an EMBL/GenBank/DDBJ whole genome shotgun (WGS) entry which is preliminary data.</text>
</comment>
<keyword evidence="2" id="KW-0677">Repeat</keyword>
<comment type="similarity">
    <text evidence="1">Belongs to the PPR family. PCMP-H subfamily.</text>
</comment>
<dbReference type="Proteomes" id="UP001174677">
    <property type="component" value="Chromosome 8"/>
</dbReference>
<dbReference type="Gene3D" id="1.25.40.10">
    <property type="entry name" value="Tetratricopeptide repeat domain"/>
    <property type="match status" value="3"/>
</dbReference>
<feature type="repeat" description="PPR" evidence="3">
    <location>
        <begin position="192"/>
        <end position="222"/>
    </location>
</feature>
<dbReference type="Pfam" id="PF01535">
    <property type="entry name" value="PPR"/>
    <property type="match status" value="1"/>
</dbReference>
<feature type="repeat" description="PPR" evidence="3">
    <location>
        <begin position="324"/>
        <end position="358"/>
    </location>
</feature>
<dbReference type="Pfam" id="PF20431">
    <property type="entry name" value="E_motif"/>
    <property type="match status" value="1"/>
</dbReference>
<keyword evidence="6" id="KW-1185">Reference proteome</keyword>
<dbReference type="Pfam" id="PF14432">
    <property type="entry name" value="DYW_deaminase"/>
    <property type="match status" value="1"/>
</dbReference>
<proteinExistence type="inferred from homology"/>
<dbReference type="NCBIfam" id="TIGR00756">
    <property type="entry name" value="PPR"/>
    <property type="match status" value="4"/>
</dbReference>
<feature type="repeat" description="PPR" evidence="3">
    <location>
        <begin position="223"/>
        <end position="257"/>
    </location>
</feature>
<dbReference type="SUPFAM" id="SSF48452">
    <property type="entry name" value="TPR-like"/>
    <property type="match status" value="1"/>
</dbReference>
<feature type="domain" description="DYW" evidence="4">
    <location>
        <begin position="539"/>
        <end position="631"/>
    </location>
</feature>
<protein>
    <recommendedName>
        <fullName evidence="4">DYW domain-containing protein</fullName>
    </recommendedName>
</protein>
<dbReference type="InterPro" id="IPR002885">
    <property type="entry name" value="PPR_rpt"/>
</dbReference>
<sequence length="631" mass="70799">MFANKPVPLLSFTTKASYSQFSTAIFHPFFSSLRANPSLFQTKQAHAHIIISGLAGNASLMGHLLTILALSPSTPFDYSQSIYQTITNPNVFASNNMIRCFAKSESPLKSVLFYSSMLRNCVRPNNYSFTFLLQACGKGIGFNEGVQLHGHVVKLGFGEDVYVRNALIHLYSSCCKVESSKKVFDESPHNRDVITWNAMLAGFARDGRVDVVESMFDEMPERDVISWNTMIMAYVHNGKLEEGLECFRRMRGIGLIPNEATLVTVLSASAQLGLIEHGRLVQSIIDSLNIPLTVTLGTALLDMYAKCGCIEQSRLLFDKMPQRDISTWNVMICGMASHGRGKEAIALFERFLNEGIRPVNVTFIGVLNACSRAGLVKEGKRYFKLMTDNYGIEPEMEHYGCMVDLLGRAGLVSEAIEMIENKVVSPNPVLWATLLCACRIHGLIELGENIGNKLIELDPSYDGHYVQLANIYAKSRKWDEVIRVRRLMAERNTNKIAGWSLIETQGRVHQFVAGDRKHERSLEIHKMLEVIETRVAEAGYVPNLSSVLHDIGEEEKENAIRVHSERLAIAFGFLVIGAGDCIRIVKNLRVCTDCHEVSKIISRVFEREIIVRDGSRFHHFKEGKCSCLDYW</sequence>
<dbReference type="InterPro" id="IPR046848">
    <property type="entry name" value="E_motif"/>
</dbReference>
<evidence type="ECO:0000256" key="1">
    <source>
        <dbReference type="ARBA" id="ARBA00006643"/>
    </source>
</evidence>
<name>A0ABQ9M7A2_HEVBR</name>
<dbReference type="PANTHER" id="PTHR47926">
    <property type="entry name" value="PENTATRICOPEPTIDE REPEAT-CONTAINING PROTEIN"/>
    <property type="match status" value="1"/>
</dbReference>
<dbReference type="Pfam" id="PF13041">
    <property type="entry name" value="PPR_2"/>
    <property type="match status" value="2"/>
</dbReference>
<gene>
    <name evidence="5" type="ORF">P3X46_013379</name>
</gene>
<organism evidence="5 6">
    <name type="scientific">Hevea brasiliensis</name>
    <name type="common">Para rubber tree</name>
    <name type="synonym">Siphonia brasiliensis</name>
    <dbReference type="NCBI Taxonomy" id="3981"/>
    <lineage>
        <taxon>Eukaryota</taxon>
        <taxon>Viridiplantae</taxon>
        <taxon>Streptophyta</taxon>
        <taxon>Embryophyta</taxon>
        <taxon>Tracheophyta</taxon>
        <taxon>Spermatophyta</taxon>
        <taxon>Magnoliopsida</taxon>
        <taxon>eudicotyledons</taxon>
        <taxon>Gunneridae</taxon>
        <taxon>Pentapetalae</taxon>
        <taxon>rosids</taxon>
        <taxon>fabids</taxon>
        <taxon>Malpighiales</taxon>
        <taxon>Euphorbiaceae</taxon>
        <taxon>Crotonoideae</taxon>
        <taxon>Micrandreae</taxon>
        <taxon>Hevea</taxon>
    </lineage>
</organism>
<evidence type="ECO:0000259" key="4">
    <source>
        <dbReference type="Pfam" id="PF14432"/>
    </source>
</evidence>
<dbReference type="EMBL" id="JARPOI010000008">
    <property type="protein sequence ID" value="KAJ9174773.1"/>
    <property type="molecule type" value="Genomic_DNA"/>
</dbReference>
<evidence type="ECO:0000256" key="2">
    <source>
        <dbReference type="ARBA" id="ARBA00022737"/>
    </source>
</evidence>